<reference evidence="3" key="1">
    <citation type="journal article" date="2019" name="Int. J. Syst. Evol. Microbiol.">
        <title>The Global Catalogue of Microorganisms (GCM) 10K type strain sequencing project: providing services to taxonomists for standard genome sequencing and annotation.</title>
        <authorList>
            <consortium name="The Broad Institute Genomics Platform"/>
            <consortium name="The Broad Institute Genome Sequencing Center for Infectious Disease"/>
            <person name="Wu L."/>
            <person name="Ma J."/>
        </authorList>
    </citation>
    <scope>NUCLEOTIDE SEQUENCE [LARGE SCALE GENOMIC DNA]</scope>
    <source>
        <strain evidence="3">JCM 31696</strain>
    </source>
</reference>
<dbReference type="InterPro" id="IPR043917">
    <property type="entry name" value="DUF5753"/>
</dbReference>
<dbReference type="SMART" id="SM00530">
    <property type="entry name" value="HTH_XRE"/>
    <property type="match status" value="1"/>
</dbReference>
<name>A0ABW3CQW0_9ACTN</name>
<dbReference type="Gene3D" id="1.10.260.40">
    <property type="entry name" value="lambda repressor-like DNA-binding domains"/>
    <property type="match status" value="1"/>
</dbReference>
<gene>
    <name evidence="2" type="ORF">ACFQ07_32110</name>
</gene>
<evidence type="ECO:0000313" key="2">
    <source>
        <dbReference type="EMBL" id="MFD0856919.1"/>
    </source>
</evidence>
<dbReference type="Proteomes" id="UP001597083">
    <property type="component" value="Unassembled WGS sequence"/>
</dbReference>
<comment type="caution">
    <text evidence="2">The sequence shown here is derived from an EMBL/GenBank/DDBJ whole genome shotgun (WGS) entry which is preliminary data.</text>
</comment>
<evidence type="ECO:0000259" key="1">
    <source>
        <dbReference type="PROSITE" id="PS50943"/>
    </source>
</evidence>
<protein>
    <submittedName>
        <fullName evidence="2">Scr1 family TA system antitoxin-like transcriptional regulator</fullName>
    </submittedName>
</protein>
<organism evidence="2 3">
    <name type="scientific">Actinomadura adrarensis</name>
    <dbReference type="NCBI Taxonomy" id="1819600"/>
    <lineage>
        <taxon>Bacteria</taxon>
        <taxon>Bacillati</taxon>
        <taxon>Actinomycetota</taxon>
        <taxon>Actinomycetes</taxon>
        <taxon>Streptosporangiales</taxon>
        <taxon>Thermomonosporaceae</taxon>
        <taxon>Actinomadura</taxon>
    </lineage>
</organism>
<keyword evidence="3" id="KW-1185">Reference proteome</keyword>
<dbReference type="PROSITE" id="PS50943">
    <property type="entry name" value="HTH_CROC1"/>
    <property type="match status" value="1"/>
</dbReference>
<dbReference type="Pfam" id="PF13560">
    <property type="entry name" value="HTH_31"/>
    <property type="match status" value="1"/>
</dbReference>
<dbReference type="SUPFAM" id="SSF47413">
    <property type="entry name" value="lambda repressor-like DNA-binding domains"/>
    <property type="match status" value="1"/>
</dbReference>
<sequence length="273" mass="30664">MPAQSEPYNAPAVVTFAKELEWHRTKAGLSKRDLAAKLGFTDAYLGQVELAKNLPSEEFADALDTFFQTEGLFHRLRERIVDTKHRIVLPPGFEQYASLESEAVEVHRFDALIVTPPLQTEAYARAELLTVQRPETVQPMIEKRLERQAIFTQDDAPHLFTIHDERALRTTFGNRDIMRGQLSHLLEMGRRGNIQHQVVPQSTGGYAGSAGSLSLLKLDDSREAAYVETQGQGQLILDPARVMDCGIRYKLLRGHALSVSDSEKLIESILEDL</sequence>
<dbReference type="InterPro" id="IPR001387">
    <property type="entry name" value="Cro/C1-type_HTH"/>
</dbReference>
<dbReference type="InterPro" id="IPR010982">
    <property type="entry name" value="Lambda_DNA-bd_dom_sf"/>
</dbReference>
<feature type="domain" description="HTH cro/C1-type" evidence="1">
    <location>
        <begin position="24"/>
        <end position="73"/>
    </location>
</feature>
<proteinExistence type="predicted"/>
<evidence type="ECO:0000313" key="3">
    <source>
        <dbReference type="Proteomes" id="UP001597083"/>
    </source>
</evidence>
<accession>A0ABW3CQW0</accession>
<dbReference type="EMBL" id="JBHTIR010004301">
    <property type="protein sequence ID" value="MFD0856919.1"/>
    <property type="molecule type" value="Genomic_DNA"/>
</dbReference>
<dbReference type="Pfam" id="PF19054">
    <property type="entry name" value="DUF5753"/>
    <property type="match status" value="1"/>
</dbReference>
<dbReference type="CDD" id="cd00093">
    <property type="entry name" value="HTH_XRE"/>
    <property type="match status" value="1"/>
</dbReference>